<gene>
    <name evidence="1" type="ORF">EOD41_14955</name>
</gene>
<protein>
    <submittedName>
        <fullName evidence="1">Uncharacterized protein</fullName>
    </submittedName>
</protein>
<dbReference type="EMBL" id="SACK01000007">
    <property type="protein sequence ID" value="RVT99741.1"/>
    <property type="molecule type" value="Genomic_DNA"/>
</dbReference>
<dbReference type="OrthoDB" id="799650at2"/>
<proteinExistence type="predicted"/>
<dbReference type="RefSeq" id="WP_127706348.1">
    <property type="nucleotide sequence ID" value="NZ_SACK01000007.1"/>
</dbReference>
<organism evidence="1 2">
    <name type="scientific">Mucilaginibacter limnophilus</name>
    <dbReference type="NCBI Taxonomy" id="1932778"/>
    <lineage>
        <taxon>Bacteria</taxon>
        <taxon>Pseudomonadati</taxon>
        <taxon>Bacteroidota</taxon>
        <taxon>Sphingobacteriia</taxon>
        <taxon>Sphingobacteriales</taxon>
        <taxon>Sphingobacteriaceae</taxon>
        <taxon>Mucilaginibacter</taxon>
    </lineage>
</organism>
<name>A0A437MQ29_9SPHI</name>
<evidence type="ECO:0000313" key="2">
    <source>
        <dbReference type="Proteomes" id="UP000282759"/>
    </source>
</evidence>
<keyword evidence="2" id="KW-1185">Reference proteome</keyword>
<sequence length="93" mass="10646">MEAALSNFSFPDDLPLRDALSKFFLDKTPQSVNLFFWRIFQCWVTKECYIKDVMSDEEVAMVLDQLNVLVNAAYKEFCVVGSVDLPKKGEQDG</sequence>
<dbReference type="Proteomes" id="UP000282759">
    <property type="component" value="Unassembled WGS sequence"/>
</dbReference>
<evidence type="ECO:0000313" key="1">
    <source>
        <dbReference type="EMBL" id="RVT99741.1"/>
    </source>
</evidence>
<accession>A0A437MQ29</accession>
<reference evidence="1 2" key="1">
    <citation type="submission" date="2019-01" db="EMBL/GenBank/DDBJ databases">
        <authorList>
            <person name="Chen W.-M."/>
        </authorList>
    </citation>
    <scope>NUCLEOTIDE SEQUENCE [LARGE SCALE GENOMIC DNA]</scope>
    <source>
        <strain evidence="1 2">YBJ-36</strain>
    </source>
</reference>
<comment type="caution">
    <text evidence="1">The sequence shown here is derived from an EMBL/GenBank/DDBJ whole genome shotgun (WGS) entry which is preliminary data.</text>
</comment>
<dbReference type="AlphaFoldDB" id="A0A437MQ29"/>